<feature type="chain" id="PRO_5002115566" evidence="1">
    <location>
        <begin position="27"/>
        <end position="168"/>
    </location>
</feature>
<reference evidence="2 3" key="1">
    <citation type="journal article" date="2015" name="Genome Announc.">
        <title>Genomes of Geoalkalibacter ferrihydriticus Z-0531T and Geoalkalibacter subterraneus Red1T, Two Haloalkaliphilic Metal-Reducing Deltaproteobacteria.</title>
        <authorList>
            <person name="Badalamenti J.P."/>
            <person name="Krajmalnik-Brown R."/>
            <person name="Torres C.I."/>
            <person name="Bond D.R."/>
        </authorList>
    </citation>
    <scope>NUCLEOTIDE SEQUENCE [LARGE SCALE GENOMIC DNA]</scope>
    <source>
        <strain evidence="2 3">Red1</strain>
    </source>
</reference>
<keyword evidence="3" id="KW-1185">Reference proteome</keyword>
<dbReference type="InterPro" id="IPR025673">
    <property type="entry name" value="PCYCGC"/>
</dbReference>
<evidence type="ECO:0000256" key="1">
    <source>
        <dbReference type="SAM" id="SignalP"/>
    </source>
</evidence>
<accession>A0A0B5FNA9</accession>
<dbReference type="RefSeq" id="WP_040199549.1">
    <property type="nucleotide sequence ID" value="NZ_CP010311.1"/>
</dbReference>
<feature type="signal peptide" evidence="1">
    <location>
        <begin position="1"/>
        <end position="26"/>
    </location>
</feature>
<sequence length="168" mass="19367">MKKIMLIPFSLFVVVLFFALVQTSFAAQNDEAFTRVLNTSMADLTEEARQILENRYPDETWEQYDFPSYVYTSDAVETGYGIAVKEPELLSHFKCYCFCDAMGHQSLLWCFLKEGKLEKGFDAHGADCNVCYGQAMMALLWDEAGIPVERMQQGYEKKFERLIEQFGK</sequence>
<dbReference type="STRING" id="483547.GSUB_05165"/>
<evidence type="ECO:0000313" key="2">
    <source>
        <dbReference type="EMBL" id="AJF06074.1"/>
    </source>
</evidence>
<keyword evidence="1" id="KW-0732">Signal</keyword>
<organism evidence="2 3">
    <name type="scientific">Geoalkalibacter subterraneus</name>
    <dbReference type="NCBI Taxonomy" id="483547"/>
    <lineage>
        <taxon>Bacteria</taxon>
        <taxon>Pseudomonadati</taxon>
        <taxon>Thermodesulfobacteriota</taxon>
        <taxon>Desulfuromonadia</taxon>
        <taxon>Desulfuromonadales</taxon>
        <taxon>Geoalkalibacteraceae</taxon>
        <taxon>Geoalkalibacter</taxon>
    </lineage>
</organism>
<dbReference type="Proteomes" id="UP000035036">
    <property type="component" value="Chromosome"/>
</dbReference>
<name>A0A0B5FNA9_9BACT</name>
<dbReference type="KEGG" id="gsb:GSUB_05165"/>
<proteinExistence type="predicted"/>
<dbReference type="OrthoDB" id="5405666at2"/>
<dbReference type="Pfam" id="PF13798">
    <property type="entry name" value="PCYCGC"/>
    <property type="match status" value="1"/>
</dbReference>
<evidence type="ECO:0000313" key="3">
    <source>
        <dbReference type="Proteomes" id="UP000035036"/>
    </source>
</evidence>
<dbReference type="EMBL" id="CP010311">
    <property type="protein sequence ID" value="AJF06074.1"/>
    <property type="molecule type" value="Genomic_DNA"/>
</dbReference>
<gene>
    <name evidence="2" type="ORF">GSUB_05165</name>
</gene>
<protein>
    <submittedName>
        <fullName evidence="2">Uncharacterized protein</fullName>
    </submittedName>
</protein>
<dbReference type="HOGENOM" id="CLU_1584133_0_0_7"/>
<dbReference type="AlphaFoldDB" id="A0A0B5FNA9"/>